<sequence>MVEFLVEQGADVDVCDNEGWTPLHATASCAFTEIARYLIKHGANVAAVNNDGDLPSDIAENDEMEKLLKDEMKKQGNLDIFK</sequence>
<protein>
    <submittedName>
        <fullName evidence="5">Uncharacterized protein</fullName>
    </submittedName>
</protein>
<dbReference type="EnsemblMetazoa" id="BGLB026700-RA">
    <property type="protein sequence ID" value="BGLB026700-PA"/>
    <property type="gene ID" value="BGLB026700"/>
</dbReference>
<keyword evidence="2" id="KW-0677">Repeat</keyword>
<feature type="repeat" description="ANK" evidence="4">
    <location>
        <begin position="1"/>
        <end position="17"/>
    </location>
</feature>
<dbReference type="PANTHER" id="PTHR24179:SF21">
    <property type="entry name" value="MYOSIN BINDING SUBUNIT, ISOFORM O"/>
    <property type="match status" value="1"/>
</dbReference>
<dbReference type="InterPro" id="IPR036770">
    <property type="entry name" value="Ankyrin_rpt-contain_sf"/>
</dbReference>
<dbReference type="Pfam" id="PF12796">
    <property type="entry name" value="Ank_2"/>
    <property type="match status" value="1"/>
</dbReference>
<dbReference type="VEuPathDB" id="VectorBase:BGLB026700"/>
<keyword evidence="4" id="KW-0040">ANK repeat</keyword>
<dbReference type="SUPFAM" id="SSF48403">
    <property type="entry name" value="Ankyrin repeat"/>
    <property type="match status" value="1"/>
</dbReference>
<dbReference type="InterPro" id="IPR051226">
    <property type="entry name" value="PP1_Regulatory_Subunit"/>
</dbReference>
<dbReference type="PROSITE" id="PS50088">
    <property type="entry name" value="ANK_REPEAT"/>
    <property type="match status" value="2"/>
</dbReference>
<dbReference type="VEuPathDB" id="VectorBase:BGLAX_051345"/>
<reference evidence="5" key="1">
    <citation type="submission" date="2020-05" db="UniProtKB">
        <authorList>
            <consortium name="EnsemblMetazoa"/>
        </authorList>
    </citation>
    <scope>IDENTIFICATION</scope>
    <source>
        <strain evidence="5">BB02</strain>
    </source>
</reference>
<proteinExistence type="inferred from homology"/>
<name>A0A2C9L3Z8_BIOGL</name>
<feature type="repeat" description="ANK" evidence="4">
    <location>
        <begin position="18"/>
        <end position="50"/>
    </location>
</feature>
<dbReference type="GO" id="GO:0019208">
    <property type="term" value="F:phosphatase regulator activity"/>
    <property type="evidence" value="ECO:0007669"/>
    <property type="project" value="TreeGrafter"/>
</dbReference>
<dbReference type="Gene3D" id="1.25.40.20">
    <property type="entry name" value="Ankyrin repeat-containing domain"/>
    <property type="match status" value="1"/>
</dbReference>
<dbReference type="InterPro" id="IPR002110">
    <property type="entry name" value="Ankyrin_rpt"/>
</dbReference>
<dbReference type="SMART" id="SM00248">
    <property type="entry name" value="ANK"/>
    <property type="match status" value="1"/>
</dbReference>
<evidence type="ECO:0000256" key="3">
    <source>
        <dbReference type="ARBA" id="ARBA00038386"/>
    </source>
</evidence>
<dbReference type="GO" id="GO:0004857">
    <property type="term" value="F:enzyme inhibitor activity"/>
    <property type="evidence" value="ECO:0007669"/>
    <property type="project" value="TreeGrafter"/>
</dbReference>
<dbReference type="KEGG" id="bgt:106052416"/>
<gene>
    <name evidence="5" type="primary">106052416</name>
</gene>
<dbReference type="PANTHER" id="PTHR24179">
    <property type="entry name" value="PROTEIN PHOSPHATASE 1 REGULATORY SUBUNIT 12"/>
    <property type="match status" value="1"/>
</dbReference>
<comment type="similarity">
    <text evidence="3">Belongs to the NRARP family.</text>
</comment>
<evidence type="ECO:0000256" key="1">
    <source>
        <dbReference type="ARBA" id="ARBA00022473"/>
    </source>
</evidence>
<keyword evidence="1" id="KW-0217">Developmental protein</keyword>
<accession>A0A2C9L3Z8</accession>
<evidence type="ECO:0000313" key="6">
    <source>
        <dbReference type="Proteomes" id="UP000076420"/>
    </source>
</evidence>
<evidence type="ECO:0000256" key="2">
    <source>
        <dbReference type="ARBA" id="ARBA00022737"/>
    </source>
</evidence>
<dbReference type="GO" id="GO:0005737">
    <property type="term" value="C:cytoplasm"/>
    <property type="evidence" value="ECO:0007669"/>
    <property type="project" value="TreeGrafter"/>
</dbReference>
<dbReference type="AlphaFoldDB" id="A0A2C9L3Z8"/>
<evidence type="ECO:0000313" key="5">
    <source>
        <dbReference type="EnsemblMetazoa" id="BGLB026700-PA"/>
    </source>
</evidence>
<organism evidence="5 6">
    <name type="scientific">Biomphalaria glabrata</name>
    <name type="common">Bloodfluke planorb</name>
    <name type="synonym">Freshwater snail</name>
    <dbReference type="NCBI Taxonomy" id="6526"/>
    <lineage>
        <taxon>Eukaryota</taxon>
        <taxon>Metazoa</taxon>
        <taxon>Spiralia</taxon>
        <taxon>Lophotrochozoa</taxon>
        <taxon>Mollusca</taxon>
        <taxon>Gastropoda</taxon>
        <taxon>Heterobranchia</taxon>
        <taxon>Euthyneura</taxon>
        <taxon>Panpulmonata</taxon>
        <taxon>Hygrophila</taxon>
        <taxon>Lymnaeoidea</taxon>
        <taxon>Planorbidae</taxon>
        <taxon>Biomphalaria</taxon>
    </lineage>
</organism>
<dbReference type="STRING" id="6526.A0A2C9L3Z8"/>
<evidence type="ECO:0000256" key="4">
    <source>
        <dbReference type="PROSITE-ProRule" id="PRU00023"/>
    </source>
</evidence>
<dbReference type="Proteomes" id="UP000076420">
    <property type="component" value="Unassembled WGS sequence"/>
</dbReference>
<dbReference type="PROSITE" id="PS50297">
    <property type="entry name" value="ANK_REP_REGION"/>
    <property type="match status" value="1"/>
</dbReference>